<reference evidence="5" key="1">
    <citation type="submission" date="2021-04" db="EMBL/GenBank/DDBJ databases">
        <title>The complete genome sequence of Caulobacter sp. S6.</title>
        <authorList>
            <person name="Tang Y."/>
            <person name="Ouyang W."/>
            <person name="Liu Q."/>
            <person name="Huang B."/>
            <person name="Guo Z."/>
            <person name="Lei P."/>
        </authorList>
    </citation>
    <scope>NUCLEOTIDE SEQUENCE</scope>
    <source>
        <strain evidence="5">S6</strain>
    </source>
</reference>
<organism evidence="5 6">
    <name type="scientific">Phenylobacterium montanum</name>
    <dbReference type="NCBI Taxonomy" id="2823693"/>
    <lineage>
        <taxon>Bacteria</taxon>
        <taxon>Pseudomonadati</taxon>
        <taxon>Pseudomonadota</taxon>
        <taxon>Alphaproteobacteria</taxon>
        <taxon>Caulobacterales</taxon>
        <taxon>Caulobacteraceae</taxon>
        <taxon>Phenylobacterium</taxon>
    </lineage>
</organism>
<dbReference type="AlphaFoldDB" id="A0A975G224"/>
<dbReference type="Gene3D" id="1.10.10.10">
    <property type="entry name" value="Winged helix-like DNA-binding domain superfamily/Winged helix DNA-binding domain"/>
    <property type="match status" value="1"/>
</dbReference>
<accession>A0A975G224</accession>
<evidence type="ECO:0000313" key="6">
    <source>
        <dbReference type="Proteomes" id="UP000676409"/>
    </source>
</evidence>
<dbReference type="InterPro" id="IPR000485">
    <property type="entry name" value="AsnC-type_HTH_dom"/>
</dbReference>
<dbReference type="GO" id="GO:0005829">
    <property type="term" value="C:cytosol"/>
    <property type="evidence" value="ECO:0007669"/>
    <property type="project" value="TreeGrafter"/>
</dbReference>
<dbReference type="InterPro" id="IPR019888">
    <property type="entry name" value="Tscrpt_reg_AsnC-like"/>
</dbReference>
<dbReference type="SUPFAM" id="SSF54909">
    <property type="entry name" value="Dimeric alpha+beta barrel"/>
    <property type="match status" value="1"/>
</dbReference>
<dbReference type="PROSITE" id="PS50956">
    <property type="entry name" value="HTH_ASNC_2"/>
    <property type="match status" value="1"/>
</dbReference>
<proteinExistence type="predicted"/>
<dbReference type="Proteomes" id="UP000676409">
    <property type="component" value="Chromosome"/>
</dbReference>
<evidence type="ECO:0000256" key="3">
    <source>
        <dbReference type="ARBA" id="ARBA00023163"/>
    </source>
</evidence>
<dbReference type="GO" id="GO:0006355">
    <property type="term" value="P:regulation of DNA-templated transcription"/>
    <property type="evidence" value="ECO:0007669"/>
    <property type="project" value="UniProtKB-ARBA"/>
</dbReference>
<dbReference type="InterPro" id="IPR019887">
    <property type="entry name" value="Tscrpt_reg_AsnC/Lrp_C"/>
</dbReference>
<dbReference type="PANTHER" id="PTHR30154:SF17">
    <property type="entry name" value="DNA-BINDING TRANSCRIPTIONAL ACTIVATOR DECR"/>
    <property type="match status" value="1"/>
</dbReference>
<dbReference type="KEGG" id="caul:KCG34_07410"/>
<evidence type="ECO:0000256" key="1">
    <source>
        <dbReference type="ARBA" id="ARBA00023015"/>
    </source>
</evidence>
<sequence>MTTLPSITLDAFDIAILGQLQEDASRAVAEVAAAVNLSQNACWRRIKILEEAGVIKKRVALVDPQKVGCGVTIFVSLTAGEHSEDWLEAFADKVARMPEVVEFYRMTGDVDYLLKLQVSDIKAYDEVYKSLIRTARLRDVSAAFAMEELKHTHAVPLPRPAMRG</sequence>
<dbReference type="PANTHER" id="PTHR30154">
    <property type="entry name" value="LEUCINE-RESPONSIVE REGULATORY PROTEIN"/>
    <property type="match status" value="1"/>
</dbReference>
<dbReference type="RefSeq" id="WP_211939742.1">
    <property type="nucleotide sequence ID" value="NZ_CP073078.1"/>
</dbReference>
<keyword evidence="2" id="KW-0238">DNA-binding</keyword>
<dbReference type="PROSITE" id="PS00519">
    <property type="entry name" value="HTH_ASNC_1"/>
    <property type="match status" value="1"/>
</dbReference>
<dbReference type="GO" id="GO:0043565">
    <property type="term" value="F:sequence-specific DNA binding"/>
    <property type="evidence" value="ECO:0007669"/>
    <property type="project" value="InterPro"/>
</dbReference>
<dbReference type="Pfam" id="PF01037">
    <property type="entry name" value="AsnC_trans_reg"/>
    <property type="match status" value="1"/>
</dbReference>
<feature type="domain" description="HTH asnC-type" evidence="4">
    <location>
        <begin position="9"/>
        <end position="72"/>
    </location>
</feature>
<dbReference type="SUPFAM" id="SSF46785">
    <property type="entry name" value="Winged helix' DNA-binding domain"/>
    <property type="match status" value="1"/>
</dbReference>
<evidence type="ECO:0000313" key="5">
    <source>
        <dbReference type="EMBL" id="QUD89690.1"/>
    </source>
</evidence>
<dbReference type="Pfam" id="PF13404">
    <property type="entry name" value="HTH_AsnC-type"/>
    <property type="match status" value="1"/>
</dbReference>
<dbReference type="Gene3D" id="3.30.70.920">
    <property type="match status" value="1"/>
</dbReference>
<dbReference type="EMBL" id="CP073078">
    <property type="protein sequence ID" value="QUD89690.1"/>
    <property type="molecule type" value="Genomic_DNA"/>
</dbReference>
<dbReference type="InterPro" id="IPR036390">
    <property type="entry name" value="WH_DNA-bd_sf"/>
</dbReference>
<dbReference type="CDD" id="cd00090">
    <property type="entry name" value="HTH_ARSR"/>
    <property type="match status" value="1"/>
</dbReference>
<dbReference type="SMART" id="SM00344">
    <property type="entry name" value="HTH_ASNC"/>
    <property type="match status" value="1"/>
</dbReference>
<dbReference type="InterPro" id="IPR011991">
    <property type="entry name" value="ArsR-like_HTH"/>
</dbReference>
<name>A0A975G224_9CAUL</name>
<keyword evidence="1" id="KW-0805">Transcription regulation</keyword>
<dbReference type="PRINTS" id="PR00033">
    <property type="entry name" value="HTHASNC"/>
</dbReference>
<gene>
    <name evidence="5" type="ORF">KCG34_07410</name>
</gene>
<keyword evidence="3" id="KW-0804">Transcription</keyword>
<keyword evidence="6" id="KW-1185">Reference proteome</keyword>
<dbReference type="InterPro" id="IPR019885">
    <property type="entry name" value="Tscrpt_reg_HTH_AsnC-type_CS"/>
</dbReference>
<dbReference type="InterPro" id="IPR011008">
    <property type="entry name" value="Dimeric_a/b-barrel"/>
</dbReference>
<evidence type="ECO:0000259" key="4">
    <source>
        <dbReference type="PROSITE" id="PS50956"/>
    </source>
</evidence>
<dbReference type="GO" id="GO:0043200">
    <property type="term" value="P:response to amino acid"/>
    <property type="evidence" value="ECO:0007669"/>
    <property type="project" value="TreeGrafter"/>
</dbReference>
<dbReference type="InterPro" id="IPR036388">
    <property type="entry name" value="WH-like_DNA-bd_sf"/>
</dbReference>
<protein>
    <submittedName>
        <fullName evidence="5">Lrp/AsnC family transcriptional regulator</fullName>
    </submittedName>
</protein>
<evidence type="ECO:0000256" key="2">
    <source>
        <dbReference type="ARBA" id="ARBA00023125"/>
    </source>
</evidence>